<gene>
    <name evidence="2" type="ORF">BMERY_0944</name>
</gene>
<dbReference type="EMBL" id="JGZC01000006">
    <property type="protein sequence ID" value="KFI70447.1"/>
    <property type="molecule type" value="Genomic_DNA"/>
</dbReference>
<dbReference type="CDD" id="cd02230">
    <property type="entry name" value="cupin_HP0902-like"/>
    <property type="match status" value="1"/>
</dbReference>
<dbReference type="AlphaFoldDB" id="A0A087BHE7"/>
<proteinExistence type="predicted"/>
<name>A0A087BHE7_9BIFI</name>
<dbReference type="eggNOG" id="COG1917">
    <property type="taxonomic scope" value="Bacteria"/>
</dbReference>
<feature type="domain" description="Cupin type-2" evidence="1">
    <location>
        <begin position="52"/>
        <end position="116"/>
    </location>
</feature>
<organism evidence="2 3">
    <name type="scientific">Bifidobacterium merycicum</name>
    <dbReference type="NCBI Taxonomy" id="78345"/>
    <lineage>
        <taxon>Bacteria</taxon>
        <taxon>Bacillati</taxon>
        <taxon>Actinomycetota</taxon>
        <taxon>Actinomycetes</taxon>
        <taxon>Bifidobacteriales</taxon>
        <taxon>Bifidobacteriaceae</taxon>
        <taxon>Bifidobacterium</taxon>
    </lineage>
</organism>
<dbReference type="InterPro" id="IPR011051">
    <property type="entry name" value="RmlC_Cupin_sf"/>
</dbReference>
<dbReference type="InterPro" id="IPR014710">
    <property type="entry name" value="RmlC-like_jellyroll"/>
</dbReference>
<comment type="caution">
    <text evidence="2">The sequence shown here is derived from an EMBL/GenBank/DDBJ whole genome shotgun (WGS) entry which is preliminary data.</text>
</comment>
<dbReference type="Proteomes" id="UP000029060">
    <property type="component" value="Unassembled WGS sequence"/>
</dbReference>
<dbReference type="STRING" id="78345.BMERY_0944"/>
<evidence type="ECO:0000259" key="1">
    <source>
        <dbReference type="Pfam" id="PF07883"/>
    </source>
</evidence>
<accession>A0A087BHE7</accession>
<evidence type="ECO:0000313" key="3">
    <source>
        <dbReference type="Proteomes" id="UP000029060"/>
    </source>
</evidence>
<sequence length="124" mass="13514">MRTPYCKGVDMTEQTPTNTMSFIDQLEPLVQIQEEATVSRTVMSVEGANVVLFTFDKGQELSEHTAAMPVFVQVLKGKLEVTGGGETVKLVPGGLVHFTTRLPHAIRALEPSVMMLTMMTGSKS</sequence>
<dbReference type="Gene3D" id="2.60.120.10">
    <property type="entry name" value="Jelly Rolls"/>
    <property type="match status" value="1"/>
</dbReference>
<keyword evidence="3" id="KW-1185">Reference proteome</keyword>
<protein>
    <submittedName>
        <fullName evidence="2">Cupin</fullName>
    </submittedName>
</protein>
<dbReference type="PANTHER" id="PTHR37694">
    <property type="entry name" value="SLR8022 PROTEIN"/>
    <property type="match status" value="1"/>
</dbReference>
<dbReference type="PANTHER" id="PTHR37694:SF1">
    <property type="entry name" value="SLR8022 PROTEIN"/>
    <property type="match status" value="1"/>
</dbReference>
<dbReference type="SUPFAM" id="SSF51182">
    <property type="entry name" value="RmlC-like cupins"/>
    <property type="match status" value="1"/>
</dbReference>
<evidence type="ECO:0000313" key="2">
    <source>
        <dbReference type="EMBL" id="KFI70447.1"/>
    </source>
</evidence>
<dbReference type="Pfam" id="PF07883">
    <property type="entry name" value="Cupin_2"/>
    <property type="match status" value="1"/>
</dbReference>
<reference evidence="2 3" key="1">
    <citation type="submission" date="2014-03" db="EMBL/GenBank/DDBJ databases">
        <title>Genomics of Bifidobacteria.</title>
        <authorList>
            <person name="Ventura M."/>
            <person name="Milani C."/>
            <person name="Lugli G.A."/>
        </authorList>
    </citation>
    <scope>NUCLEOTIDE SEQUENCE [LARGE SCALE GENOMIC DNA]</scope>
    <source>
        <strain evidence="2 3">LMG 11341</strain>
    </source>
</reference>
<dbReference type="InterPro" id="IPR013096">
    <property type="entry name" value="Cupin_2"/>
</dbReference>